<name>A0ABU0LIF8_XANAG</name>
<dbReference type="Proteomes" id="UP001241747">
    <property type="component" value="Unassembled WGS sequence"/>
</dbReference>
<evidence type="ECO:0008006" key="4">
    <source>
        <dbReference type="Google" id="ProtNLM"/>
    </source>
</evidence>
<protein>
    <recommendedName>
        <fullName evidence="4">Integrase</fullName>
    </recommendedName>
</protein>
<organism evidence="2 3">
    <name type="scientific">Xanthobacter agilis</name>
    <dbReference type="NCBI Taxonomy" id="47492"/>
    <lineage>
        <taxon>Bacteria</taxon>
        <taxon>Pseudomonadati</taxon>
        <taxon>Pseudomonadota</taxon>
        <taxon>Alphaproteobacteria</taxon>
        <taxon>Hyphomicrobiales</taxon>
        <taxon>Xanthobacteraceae</taxon>
        <taxon>Xanthobacter</taxon>
    </lineage>
</organism>
<keyword evidence="3" id="KW-1185">Reference proteome</keyword>
<sequence>MTGKGKRHSADFRAKLAGVRISMDGRGRWVDQVFIERLRRPLKYDGISLNACKTGSEARAGFGSWVTSHNRARRHAASLSAEGEPPQVLKELSRDVEPPREG</sequence>
<feature type="region of interest" description="Disordered" evidence="1">
    <location>
        <begin position="76"/>
        <end position="102"/>
    </location>
</feature>
<reference evidence="2 3" key="1">
    <citation type="submission" date="2023-07" db="EMBL/GenBank/DDBJ databases">
        <title>Genomic Encyclopedia of Type Strains, Phase IV (KMG-IV): sequencing the most valuable type-strain genomes for metagenomic binning, comparative biology and taxonomic classification.</title>
        <authorList>
            <person name="Goeker M."/>
        </authorList>
    </citation>
    <scope>NUCLEOTIDE SEQUENCE [LARGE SCALE GENOMIC DNA]</scope>
    <source>
        <strain evidence="2 3">DSM 3770</strain>
    </source>
</reference>
<evidence type="ECO:0000256" key="1">
    <source>
        <dbReference type="SAM" id="MobiDB-lite"/>
    </source>
</evidence>
<dbReference type="EMBL" id="JAUSVY010000011">
    <property type="protein sequence ID" value="MDQ0506914.1"/>
    <property type="molecule type" value="Genomic_DNA"/>
</dbReference>
<proteinExistence type="predicted"/>
<dbReference type="InterPro" id="IPR012337">
    <property type="entry name" value="RNaseH-like_sf"/>
</dbReference>
<dbReference type="SUPFAM" id="SSF53098">
    <property type="entry name" value="Ribonuclease H-like"/>
    <property type="match status" value="1"/>
</dbReference>
<evidence type="ECO:0000313" key="3">
    <source>
        <dbReference type="Proteomes" id="UP001241747"/>
    </source>
</evidence>
<evidence type="ECO:0000313" key="2">
    <source>
        <dbReference type="EMBL" id="MDQ0506914.1"/>
    </source>
</evidence>
<accession>A0ABU0LIF8</accession>
<feature type="compositionally biased region" description="Basic and acidic residues" evidence="1">
    <location>
        <begin position="91"/>
        <end position="102"/>
    </location>
</feature>
<gene>
    <name evidence="2" type="ORF">QOZ94_003729</name>
</gene>
<comment type="caution">
    <text evidence="2">The sequence shown here is derived from an EMBL/GenBank/DDBJ whole genome shotgun (WGS) entry which is preliminary data.</text>
</comment>